<sequence length="75" mass="8519">MFINTSVGMGHGSDSTLHVLASSHHRNTFITVSLMRSKCAPPMLRILQFTPEPIYLSFVFHTHFQYIQSHHHNAG</sequence>
<evidence type="ECO:0000313" key="1">
    <source>
        <dbReference type="EMBL" id="KRG98387.1"/>
    </source>
</evidence>
<dbReference type="EMBL" id="CM000851">
    <property type="protein sequence ID" value="KRG98387.1"/>
    <property type="molecule type" value="Genomic_DNA"/>
</dbReference>
<reference evidence="2" key="2">
    <citation type="submission" date="2018-02" db="UniProtKB">
        <authorList>
            <consortium name="EnsemblPlants"/>
        </authorList>
    </citation>
    <scope>IDENTIFICATION</scope>
    <source>
        <strain evidence="2">Williams 82</strain>
    </source>
</reference>
<proteinExistence type="predicted"/>
<accession>A0A0R0F8W5</accession>
<dbReference type="InParanoid" id="A0A0R0F8W5"/>
<dbReference type="AlphaFoldDB" id="A0A0R0F8W5"/>
<dbReference type="Gramene" id="KRG98387">
    <property type="protein sequence ID" value="KRG98387"/>
    <property type="gene ID" value="GLYMA_18G070700"/>
</dbReference>
<keyword evidence="3" id="KW-1185">Reference proteome</keyword>
<dbReference type="Proteomes" id="UP000008827">
    <property type="component" value="Chromosome 18"/>
</dbReference>
<evidence type="ECO:0000313" key="3">
    <source>
        <dbReference type="Proteomes" id="UP000008827"/>
    </source>
</evidence>
<evidence type="ECO:0000313" key="2">
    <source>
        <dbReference type="EnsemblPlants" id="KRG98387"/>
    </source>
</evidence>
<protein>
    <submittedName>
        <fullName evidence="1 2">Uncharacterized protein</fullName>
    </submittedName>
</protein>
<reference evidence="1" key="3">
    <citation type="submission" date="2018-07" db="EMBL/GenBank/DDBJ databases">
        <title>WGS assembly of Glycine max.</title>
        <authorList>
            <person name="Schmutz J."/>
            <person name="Cannon S."/>
            <person name="Schlueter J."/>
            <person name="Ma J."/>
            <person name="Mitros T."/>
            <person name="Nelson W."/>
            <person name="Hyten D."/>
            <person name="Song Q."/>
            <person name="Thelen J."/>
            <person name="Cheng J."/>
            <person name="Xu D."/>
            <person name="Hellsten U."/>
            <person name="May G."/>
            <person name="Yu Y."/>
            <person name="Sakurai T."/>
            <person name="Umezawa T."/>
            <person name="Bhattacharyya M."/>
            <person name="Sandhu D."/>
            <person name="Valliyodan B."/>
            <person name="Lindquist E."/>
            <person name="Peto M."/>
            <person name="Grant D."/>
            <person name="Shu S."/>
            <person name="Goodstein D."/>
            <person name="Barry K."/>
            <person name="Futrell-Griggs M."/>
            <person name="Abernathy B."/>
            <person name="Du J."/>
            <person name="Tian Z."/>
            <person name="Zhu L."/>
            <person name="Gill N."/>
            <person name="Joshi T."/>
            <person name="Libault M."/>
            <person name="Sethuraman A."/>
            <person name="Zhang X."/>
            <person name="Shinozaki K."/>
            <person name="Nguyen H."/>
            <person name="Wing R."/>
            <person name="Cregan P."/>
            <person name="Specht J."/>
            <person name="Grimwood J."/>
            <person name="Rokhsar D."/>
            <person name="Stacey G."/>
            <person name="Shoemaker R."/>
            <person name="Jackson S."/>
        </authorList>
    </citation>
    <scope>NUCLEOTIDE SEQUENCE</scope>
    <source>
        <tissue evidence="1">Callus</tissue>
    </source>
</reference>
<organism evidence="1">
    <name type="scientific">Glycine max</name>
    <name type="common">Soybean</name>
    <name type="synonym">Glycine hispida</name>
    <dbReference type="NCBI Taxonomy" id="3847"/>
    <lineage>
        <taxon>Eukaryota</taxon>
        <taxon>Viridiplantae</taxon>
        <taxon>Streptophyta</taxon>
        <taxon>Embryophyta</taxon>
        <taxon>Tracheophyta</taxon>
        <taxon>Spermatophyta</taxon>
        <taxon>Magnoliopsida</taxon>
        <taxon>eudicotyledons</taxon>
        <taxon>Gunneridae</taxon>
        <taxon>Pentapetalae</taxon>
        <taxon>rosids</taxon>
        <taxon>fabids</taxon>
        <taxon>Fabales</taxon>
        <taxon>Fabaceae</taxon>
        <taxon>Papilionoideae</taxon>
        <taxon>50 kb inversion clade</taxon>
        <taxon>NPAAA clade</taxon>
        <taxon>indigoferoid/millettioid clade</taxon>
        <taxon>Phaseoleae</taxon>
        <taxon>Glycine</taxon>
        <taxon>Glycine subgen. Soja</taxon>
    </lineage>
</organism>
<gene>
    <name evidence="1" type="ORF">GLYMA_18G070700</name>
</gene>
<dbReference type="EnsemblPlants" id="KRG98387">
    <property type="protein sequence ID" value="KRG98387"/>
    <property type="gene ID" value="GLYMA_18G070700"/>
</dbReference>
<name>A0A0R0F8W5_SOYBN</name>
<reference evidence="1 2" key="1">
    <citation type="journal article" date="2010" name="Nature">
        <title>Genome sequence of the palaeopolyploid soybean.</title>
        <authorList>
            <person name="Schmutz J."/>
            <person name="Cannon S.B."/>
            <person name="Schlueter J."/>
            <person name="Ma J."/>
            <person name="Mitros T."/>
            <person name="Nelson W."/>
            <person name="Hyten D.L."/>
            <person name="Song Q."/>
            <person name="Thelen J.J."/>
            <person name="Cheng J."/>
            <person name="Xu D."/>
            <person name="Hellsten U."/>
            <person name="May G.D."/>
            <person name="Yu Y."/>
            <person name="Sakurai T."/>
            <person name="Umezawa T."/>
            <person name="Bhattacharyya M.K."/>
            <person name="Sandhu D."/>
            <person name="Valliyodan B."/>
            <person name="Lindquist E."/>
            <person name="Peto M."/>
            <person name="Grant D."/>
            <person name="Shu S."/>
            <person name="Goodstein D."/>
            <person name="Barry K."/>
            <person name="Futrell-Griggs M."/>
            <person name="Abernathy B."/>
            <person name="Du J."/>
            <person name="Tian Z."/>
            <person name="Zhu L."/>
            <person name="Gill N."/>
            <person name="Joshi T."/>
            <person name="Libault M."/>
            <person name="Sethuraman A."/>
            <person name="Zhang X.-C."/>
            <person name="Shinozaki K."/>
            <person name="Nguyen H.T."/>
            <person name="Wing R.A."/>
            <person name="Cregan P."/>
            <person name="Specht J."/>
            <person name="Grimwood J."/>
            <person name="Rokhsar D."/>
            <person name="Stacey G."/>
            <person name="Shoemaker R.C."/>
            <person name="Jackson S.A."/>
        </authorList>
    </citation>
    <scope>NUCLEOTIDE SEQUENCE [LARGE SCALE GENOMIC DNA]</scope>
    <source>
        <strain evidence="2">cv. Williams 82</strain>
        <tissue evidence="1">Callus</tissue>
    </source>
</reference>